<organism evidence="1">
    <name type="scientific">marine sediment metagenome</name>
    <dbReference type="NCBI Taxonomy" id="412755"/>
    <lineage>
        <taxon>unclassified sequences</taxon>
        <taxon>metagenomes</taxon>
        <taxon>ecological metagenomes</taxon>
    </lineage>
</organism>
<reference evidence="1" key="1">
    <citation type="journal article" date="2014" name="Front. Microbiol.">
        <title>High frequency of phylogenetically diverse reductive dehalogenase-homologous genes in deep subseafloor sedimentary metagenomes.</title>
        <authorList>
            <person name="Kawai M."/>
            <person name="Futagami T."/>
            <person name="Toyoda A."/>
            <person name="Takaki Y."/>
            <person name="Nishi S."/>
            <person name="Hori S."/>
            <person name="Arai W."/>
            <person name="Tsubouchi T."/>
            <person name="Morono Y."/>
            <person name="Uchiyama I."/>
            <person name="Ito T."/>
            <person name="Fujiyama A."/>
            <person name="Inagaki F."/>
            <person name="Takami H."/>
        </authorList>
    </citation>
    <scope>NUCLEOTIDE SEQUENCE</scope>
    <source>
        <strain evidence="1">Expedition CK06-06</strain>
    </source>
</reference>
<protein>
    <recommendedName>
        <fullName evidence="2">Cell shape determination protein CcmA</fullName>
    </recommendedName>
</protein>
<evidence type="ECO:0000313" key="1">
    <source>
        <dbReference type="EMBL" id="GAH79861.1"/>
    </source>
</evidence>
<proteinExistence type="predicted"/>
<dbReference type="Pfam" id="PF04519">
    <property type="entry name" value="Bactofilin"/>
    <property type="match status" value="1"/>
</dbReference>
<comment type="caution">
    <text evidence="1">The sequence shown here is derived from an EMBL/GenBank/DDBJ whole genome shotgun (WGS) entry which is preliminary data.</text>
</comment>
<dbReference type="PANTHER" id="PTHR35024">
    <property type="entry name" value="HYPOTHETICAL CYTOSOLIC PROTEIN"/>
    <property type="match status" value="1"/>
</dbReference>
<sequence length="124" mass="13649">MKKRQDEINAFLGKDTEFEGKFSFMGAVRIDGNFSGEIFSSGTLIVGESANIKSQIHVADMIISGEVHGDIFGENKVEIKVPGKLFGNIQAPKLIIEEGVIFEGNCKMKDLGKEIEKKKEIDKA</sequence>
<dbReference type="PANTHER" id="PTHR35024:SF4">
    <property type="entry name" value="POLYMER-FORMING CYTOSKELETAL PROTEIN"/>
    <property type="match status" value="1"/>
</dbReference>
<evidence type="ECO:0008006" key="2">
    <source>
        <dbReference type="Google" id="ProtNLM"/>
    </source>
</evidence>
<feature type="non-terminal residue" evidence="1">
    <location>
        <position position="124"/>
    </location>
</feature>
<accession>X1IBR1</accession>
<dbReference type="EMBL" id="BARU01043299">
    <property type="protein sequence ID" value="GAH79861.1"/>
    <property type="molecule type" value="Genomic_DNA"/>
</dbReference>
<dbReference type="AlphaFoldDB" id="X1IBR1"/>
<dbReference type="InterPro" id="IPR007607">
    <property type="entry name" value="BacA/B"/>
</dbReference>
<gene>
    <name evidence="1" type="ORF">S03H2_66335</name>
</gene>
<name>X1IBR1_9ZZZZ</name>